<dbReference type="InterPro" id="IPR026289">
    <property type="entry name" value="SBP_TakP-like"/>
</dbReference>
<dbReference type="SUPFAM" id="SSF53850">
    <property type="entry name" value="Periplasmic binding protein-like II"/>
    <property type="match status" value="1"/>
</dbReference>
<evidence type="ECO:0000256" key="1">
    <source>
        <dbReference type="ARBA" id="ARBA00022729"/>
    </source>
</evidence>
<dbReference type="AlphaFoldDB" id="A0A345ZV05"/>
<evidence type="ECO:0000256" key="4">
    <source>
        <dbReference type="SAM" id="SignalP"/>
    </source>
</evidence>
<feature type="binding site" evidence="3">
    <location>
        <position position="215"/>
    </location>
    <ligand>
        <name>Na(+)</name>
        <dbReference type="ChEBI" id="CHEBI:29101"/>
    </ligand>
</feature>
<dbReference type="GO" id="GO:0055085">
    <property type="term" value="P:transmembrane transport"/>
    <property type="evidence" value="ECO:0007669"/>
    <property type="project" value="InterPro"/>
</dbReference>
<dbReference type="PROSITE" id="PS51318">
    <property type="entry name" value="TAT"/>
    <property type="match status" value="1"/>
</dbReference>
<dbReference type="InterPro" id="IPR038404">
    <property type="entry name" value="TRAP_DctP_sf"/>
</dbReference>
<dbReference type="GO" id="GO:0043177">
    <property type="term" value="F:organic acid binding"/>
    <property type="evidence" value="ECO:0007669"/>
    <property type="project" value="InterPro"/>
</dbReference>
<dbReference type="RefSeq" id="WP_115690700.1">
    <property type="nucleotide sequence ID" value="NZ_CP031417.1"/>
</dbReference>
<protein>
    <submittedName>
        <fullName evidence="5">ABC transporter substrate-binding protein</fullName>
    </submittedName>
</protein>
<dbReference type="OrthoDB" id="9780733at2"/>
<dbReference type="PANTHER" id="PTHR33376:SF5">
    <property type="entry name" value="EXTRACYTOPLASMIC SOLUTE RECEPTOR PROTEIN"/>
    <property type="match status" value="1"/>
</dbReference>
<name>A0A345ZV05_9HYPH</name>
<dbReference type="Gene3D" id="3.40.190.170">
    <property type="entry name" value="Bacterial extracellular solute-binding protein, family 7"/>
    <property type="match status" value="1"/>
</dbReference>
<dbReference type="GO" id="GO:0046872">
    <property type="term" value="F:metal ion binding"/>
    <property type="evidence" value="ECO:0007669"/>
    <property type="project" value="UniProtKB-KW"/>
</dbReference>
<evidence type="ECO:0000313" key="5">
    <source>
        <dbReference type="EMBL" id="AXK80752.1"/>
    </source>
</evidence>
<proteinExistence type="predicted"/>
<dbReference type="InterPro" id="IPR006311">
    <property type="entry name" value="TAT_signal"/>
</dbReference>
<dbReference type="GO" id="GO:0015849">
    <property type="term" value="P:organic acid transport"/>
    <property type="evidence" value="ECO:0007669"/>
    <property type="project" value="InterPro"/>
</dbReference>
<dbReference type="PIRSF" id="PIRSF039026">
    <property type="entry name" value="SiaP"/>
    <property type="match status" value="1"/>
</dbReference>
<dbReference type="Pfam" id="PF03480">
    <property type="entry name" value="DctP"/>
    <property type="match status" value="1"/>
</dbReference>
<dbReference type="GO" id="GO:0031317">
    <property type="term" value="C:tripartite ATP-independent periplasmic transporter complex"/>
    <property type="evidence" value="ECO:0007669"/>
    <property type="project" value="InterPro"/>
</dbReference>
<evidence type="ECO:0000256" key="3">
    <source>
        <dbReference type="PIRSR" id="PIRSR039026-2"/>
    </source>
</evidence>
<feature type="binding site" evidence="3">
    <location>
        <position position="240"/>
    </location>
    <ligand>
        <name>substrate</name>
    </ligand>
</feature>
<evidence type="ECO:0000256" key="2">
    <source>
        <dbReference type="PIRSR" id="PIRSR039026-1"/>
    </source>
</evidence>
<feature type="binding site" evidence="2">
    <location>
        <position position="156"/>
    </location>
    <ligand>
        <name>substrate</name>
    </ligand>
</feature>
<reference evidence="5 6" key="1">
    <citation type="submission" date="2018-07" db="EMBL/GenBank/DDBJ databases">
        <authorList>
            <person name="Quirk P.G."/>
            <person name="Krulwich T.A."/>
        </authorList>
    </citation>
    <scope>NUCLEOTIDE SEQUENCE [LARGE SCALE GENOMIC DNA]</scope>
    <source>
        <strain evidence="5 6">CC-BB4</strain>
    </source>
</reference>
<sequence>MQRRTFLKKAAAGLAATSTIAAPAVAQTPGQVKWRMATSWPKSLDTMYGSAEEMCKRVGQLTDGKFTIQCFAAGEIVGGLQVFDGVSNKTIECGHTLTSFYFGKDPVYAFDAGVAFGTNARQQAAWMYYGGGLEVLREIFLKQKMLNFPCGNVGVQMGGWYRKEINSVDDLKGLRMRIGGLGGVVLQRLGAIPTQIATGDIYPALERGTIDAAEWIGPYDDEKLGFHKVAPFYYTPGWWEGSAMITSLVNADAWKELPQLYKDAFETAANEQNLLMMAKYDFKNPAALKRLIAGGTKLRAFPQPVLEACFKATVETFNELSSKSADFKRVYEHWKDFINTSNQWFQVAEYRLDAFRYSSTKW</sequence>
<feature type="signal peptide" evidence="4">
    <location>
        <begin position="1"/>
        <end position="26"/>
    </location>
</feature>
<feature type="chain" id="PRO_5016682826" evidence="4">
    <location>
        <begin position="27"/>
        <end position="362"/>
    </location>
</feature>
<dbReference type="EMBL" id="CP031417">
    <property type="protein sequence ID" value="AXK80752.1"/>
    <property type="molecule type" value="Genomic_DNA"/>
</dbReference>
<keyword evidence="1 4" id="KW-0732">Signal</keyword>
<feature type="binding site" evidence="3">
    <location>
        <position position="214"/>
    </location>
    <ligand>
        <name>substrate</name>
    </ligand>
</feature>
<gene>
    <name evidence="5" type="ORF">DW352_09660</name>
</gene>
<dbReference type="PANTHER" id="PTHR33376">
    <property type="match status" value="1"/>
</dbReference>
<dbReference type="CDD" id="cd13682">
    <property type="entry name" value="PBP2_TRAP_alpha-ketoacid"/>
    <property type="match status" value="1"/>
</dbReference>
<dbReference type="Gene3D" id="3.40.190.10">
    <property type="entry name" value="Periplasmic binding protein-like II"/>
    <property type="match status" value="1"/>
</dbReference>
<keyword evidence="6" id="KW-1185">Reference proteome</keyword>
<dbReference type="Proteomes" id="UP000254889">
    <property type="component" value="Chromosome"/>
</dbReference>
<feature type="binding site" evidence="2">
    <location>
        <position position="177"/>
    </location>
    <ligand>
        <name>substrate</name>
    </ligand>
</feature>
<dbReference type="InterPro" id="IPR018389">
    <property type="entry name" value="DctP_fam"/>
</dbReference>
<evidence type="ECO:0000313" key="6">
    <source>
        <dbReference type="Proteomes" id="UP000254889"/>
    </source>
</evidence>
<dbReference type="NCBIfam" id="NF037995">
    <property type="entry name" value="TRAP_S1"/>
    <property type="match status" value="1"/>
</dbReference>
<dbReference type="KEGG" id="ptaw:DW352_09660"/>
<dbReference type="InterPro" id="IPR041722">
    <property type="entry name" value="TakP/all3028"/>
</dbReference>
<keyword evidence="3" id="KW-0479">Metal-binding</keyword>
<accession>A0A345ZV05</accession>
<organism evidence="5 6">
    <name type="scientific">Pseudolabrys taiwanensis</name>
    <dbReference type="NCBI Taxonomy" id="331696"/>
    <lineage>
        <taxon>Bacteria</taxon>
        <taxon>Pseudomonadati</taxon>
        <taxon>Pseudomonadota</taxon>
        <taxon>Alphaproteobacteria</taxon>
        <taxon>Hyphomicrobiales</taxon>
        <taxon>Xanthobacteraceae</taxon>
        <taxon>Pseudolabrys</taxon>
    </lineage>
</organism>